<feature type="region of interest" description="Disordered" evidence="5">
    <location>
        <begin position="1"/>
        <end position="33"/>
    </location>
</feature>
<keyword evidence="3" id="KW-0862">Zinc</keyword>
<feature type="compositionally biased region" description="Polar residues" evidence="5">
    <location>
        <begin position="19"/>
        <end position="33"/>
    </location>
</feature>
<evidence type="ECO:0000256" key="1">
    <source>
        <dbReference type="ARBA" id="ARBA00022723"/>
    </source>
</evidence>
<sequence>MEREQISSKGKQPKKKNITGHSSIGKANSSQSNEYCRGCLVTEEEDMQSGAEQMWVQCDQCDGWLHSDCISGPVDIDEPFICPDCV</sequence>
<gene>
    <name evidence="7" type="ORF">DPMN_154086</name>
</gene>
<dbReference type="InterPro" id="IPR001965">
    <property type="entry name" value="Znf_PHD"/>
</dbReference>
<dbReference type="AlphaFoldDB" id="A0A9D4FKB9"/>
<dbReference type="PROSITE" id="PS01359">
    <property type="entry name" value="ZF_PHD_1"/>
    <property type="match status" value="1"/>
</dbReference>
<keyword evidence="8" id="KW-1185">Reference proteome</keyword>
<accession>A0A9D4FKB9</accession>
<protein>
    <recommendedName>
        <fullName evidence="6">PHD-type domain-containing protein</fullName>
    </recommendedName>
</protein>
<keyword evidence="2 4" id="KW-0863">Zinc-finger</keyword>
<dbReference type="InterPro" id="IPR019787">
    <property type="entry name" value="Znf_PHD-finger"/>
</dbReference>
<dbReference type="SMART" id="SM00249">
    <property type="entry name" value="PHD"/>
    <property type="match status" value="1"/>
</dbReference>
<dbReference type="SUPFAM" id="SSF57903">
    <property type="entry name" value="FYVE/PHD zinc finger"/>
    <property type="match status" value="1"/>
</dbReference>
<evidence type="ECO:0000256" key="2">
    <source>
        <dbReference type="ARBA" id="ARBA00022771"/>
    </source>
</evidence>
<dbReference type="PROSITE" id="PS50016">
    <property type="entry name" value="ZF_PHD_2"/>
    <property type="match status" value="1"/>
</dbReference>
<proteinExistence type="predicted"/>
<name>A0A9D4FKB9_DREPO</name>
<dbReference type="Proteomes" id="UP000828390">
    <property type="component" value="Unassembled WGS sequence"/>
</dbReference>
<keyword evidence="1" id="KW-0479">Metal-binding</keyword>
<dbReference type="EMBL" id="JAIWYP010000007">
    <property type="protein sequence ID" value="KAH3800453.1"/>
    <property type="molecule type" value="Genomic_DNA"/>
</dbReference>
<comment type="caution">
    <text evidence="7">The sequence shown here is derived from an EMBL/GenBank/DDBJ whole genome shotgun (WGS) entry which is preliminary data.</text>
</comment>
<evidence type="ECO:0000256" key="4">
    <source>
        <dbReference type="PROSITE-ProRule" id="PRU00146"/>
    </source>
</evidence>
<reference evidence="7" key="1">
    <citation type="journal article" date="2019" name="bioRxiv">
        <title>The Genome of the Zebra Mussel, Dreissena polymorpha: A Resource for Invasive Species Research.</title>
        <authorList>
            <person name="McCartney M.A."/>
            <person name="Auch B."/>
            <person name="Kono T."/>
            <person name="Mallez S."/>
            <person name="Zhang Y."/>
            <person name="Obille A."/>
            <person name="Becker A."/>
            <person name="Abrahante J.E."/>
            <person name="Garbe J."/>
            <person name="Badalamenti J.P."/>
            <person name="Herman A."/>
            <person name="Mangelson H."/>
            <person name="Liachko I."/>
            <person name="Sullivan S."/>
            <person name="Sone E.D."/>
            <person name="Koren S."/>
            <person name="Silverstein K.A.T."/>
            <person name="Beckman K.B."/>
            <person name="Gohl D.M."/>
        </authorList>
    </citation>
    <scope>NUCLEOTIDE SEQUENCE</scope>
    <source>
        <strain evidence="7">Duluth1</strain>
        <tissue evidence="7">Whole animal</tissue>
    </source>
</reference>
<dbReference type="Gene3D" id="3.30.40.10">
    <property type="entry name" value="Zinc/RING finger domain, C3HC4 (zinc finger)"/>
    <property type="match status" value="1"/>
</dbReference>
<organism evidence="7 8">
    <name type="scientific">Dreissena polymorpha</name>
    <name type="common">Zebra mussel</name>
    <name type="synonym">Mytilus polymorpha</name>
    <dbReference type="NCBI Taxonomy" id="45954"/>
    <lineage>
        <taxon>Eukaryota</taxon>
        <taxon>Metazoa</taxon>
        <taxon>Spiralia</taxon>
        <taxon>Lophotrochozoa</taxon>
        <taxon>Mollusca</taxon>
        <taxon>Bivalvia</taxon>
        <taxon>Autobranchia</taxon>
        <taxon>Heteroconchia</taxon>
        <taxon>Euheterodonta</taxon>
        <taxon>Imparidentia</taxon>
        <taxon>Neoheterodontei</taxon>
        <taxon>Myida</taxon>
        <taxon>Dreissenoidea</taxon>
        <taxon>Dreissenidae</taxon>
        <taxon>Dreissena</taxon>
    </lineage>
</organism>
<reference evidence="7" key="2">
    <citation type="submission" date="2020-11" db="EMBL/GenBank/DDBJ databases">
        <authorList>
            <person name="McCartney M.A."/>
            <person name="Auch B."/>
            <person name="Kono T."/>
            <person name="Mallez S."/>
            <person name="Becker A."/>
            <person name="Gohl D.M."/>
            <person name="Silverstein K.A.T."/>
            <person name="Koren S."/>
            <person name="Bechman K.B."/>
            <person name="Herman A."/>
            <person name="Abrahante J.E."/>
            <person name="Garbe J."/>
        </authorList>
    </citation>
    <scope>NUCLEOTIDE SEQUENCE</scope>
    <source>
        <strain evidence="7">Duluth1</strain>
        <tissue evidence="7">Whole animal</tissue>
    </source>
</reference>
<evidence type="ECO:0000256" key="5">
    <source>
        <dbReference type="SAM" id="MobiDB-lite"/>
    </source>
</evidence>
<dbReference type="GO" id="GO:0008270">
    <property type="term" value="F:zinc ion binding"/>
    <property type="evidence" value="ECO:0007669"/>
    <property type="project" value="UniProtKB-KW"/>
</dbReference>
<evidence type="ECO:0000259" key="6">
    <source>
        <dbReference type="PROSITE" id="PS50016"/>
    </source>
</evidence>
<evidence type="ECO:0000256" key="3">
    <source>
        <dbReference type="ARBA" id="ARBA00022833"/>
    </source>
</evidence>
<dbReference type="Pfam" id="PF00628">
    <property type="entry name" value="PHD"/>
    <property type="match status" value="1"/>
</dbReference>
<evidence type="ECO:0000313" key="7">
    <source>
        <dbReference type="EMBL" id="KAH3800453.1"/>
    </source>
</evidence>
<dbReference type="InterPro" id="IPR019786">
    <property type="entry name" value="Zinc_finger_PHD-type_CS"/>
</dbReference>
<dbReference type="InterPro" id="IPR011011">
    <property type="entry name" value="Znf_FYVE_PHD"/>
</dbReference>
<feature type="domain" description="PHD-type" evidence="6">
    <location>
        <begin position="33"/>
        <end position="86"/>
    </location>
</feature>
<dbReference type="InterPro" id="IPR013083">
    <property type="entry name" value="Znf_RING/FYVE/PHD"/>
</dbReference>
<evidence type="ECO:0000313" key="8">
    <source>
        <dbReference type="Proteomes" id="UP000828390"/>
    </source>
</evidence>